<keyword evidence="2" id="KW-1133">Transmembrane helix</keyword>
<evidence type="ECO:0000256" key="1">
    <source>
        <dbReference type="SAM" id="MobiDB-lite"/>
    </source>
</evidence>
<dbReference type="GeneID" id="8437128"/>
<feature type="compositionally biased region" description="Basic and acidic residues" evidence="1">
    <location>
        <begin position="433"/>
        <end position="473"/>
    </location>
</feature>
<accession>C4JN71</accession>
<keyword evidence="4" id="KW-1185">Reference proteome</keyword>
<keyword evidence="2" id="KW-0472">Membrane</keyword>
<evidence type="ECO:0000256" key="2">
    <source>
        <dbReference type="SAM" id="Phobius"/>
    </source>
</evidence>
<reference evidence="4" key="1">
    <citation type="journal article" date="2009" name="Genome Res.">
        <title>Comparative genomic analyses of the human fungal pathogens Coccidioides and their relatives.</title>
        <authorList>
            <person name="Sharpton T.J."/>
            <person name="Stajich J.E."/>
            <person name="Rounsley S.D."/>
            <person name="Gardner M.J."/>
            <person name="Wortman J.R."/>
            <person name="Jordar V.S."/>
            <person name="Maiti R."/>
            <person name="Kodira C.D."/>
            <person name="Neafsey D.E."/>
            <person name="Zeng Q."/>
            <person name="Hung C.-Y."/>
            <person name="McMahan C."/>
            <person name="Muszewska A."/>
            <person name="Grynberg M."/>
            <person name="Mandel M.A."/>
            <person name="Kellner E.M."/>
            <person name="Barker B.M."/>
            <person name="Galgiani J.N."/>
            <person name="Orbach M.J."/>
            <person name="Kirkland T.N."/>
            <person name="Cole G.T."/>
            <person name="Henn M.R."/>
            <person name="Birren B.W."/>
            <person name="Taylor J.W."/>
        </authorList>
    </citation>
    <scope>NUCLEOTIDE SEQUENCE [LARGE SCALE GENOMIC DNA]</scope>
    <source>
        <strain evidence="4">UAMH 1704</strain>
    </source>
</reference>
<feature type="region of interest" description="Disordered" evidence="1">
    <location>
        <begin position="142"/>
        <end position="180"/>
    </location>
</feature>
<dbReference type="InParanoid" id="C4JN71"/>
<proteinExistence type="predicted"/>
<dbReference type="AlphaFoldDB" id="C4JN71"/>
<protein>
    <submittedName>
        <fullName evidence="3">Uncharacterized protein</fullName>
    </submittedName>
</protein>
<dbReference type="RefSeq" id="XP_002544762.1">
    <property type="nucleotide sequence ID" value="XM_002544716.1"/>
</dbReference>
<sequence>MSRTAAQFIQDVSSGEKIYMDIFKAACSWDLEAKMQDIVDNSGYDLSPANLKAAYEAPPKWSLAMFGGEYFFSEPPDLKGKSLFVNPTTEQVIMLDDIQEPDLQPGKDATYKWTITSEDDGTSETYTITFDVGFKINELPSSHSCQGARESDSKPVKAAQRIPDKDDRDRSKVPDPKDTGDGVNDFGVIGAWIGVSGLALVGLVFAYVMYKQRKSEATLAQSNADAASASHAKDEATLKEKARKAKDALIKAASELKTKVAAHWQARQTFQYIEMEEMRHPNLDVEYASLQRPVDATIESYLGDYLAQHTSIKPEDLNTKAYENTLKELQENATLLARQTFLGTSRDRATEESDRKYAGLAELSELADGVYHDTVRLIGETVAEKDFDARDTSLGKYVPIVLDAYIQKEIARLAWEHGEEYSQAATEANQAAEKARSDKEEKEQAKEEVERQLEDQTISDEKRIELEAQRDELQAEIAALGEEEKKQEEKSSRDSEEAKKETERAKDADEKAGEKRKESNRHGEKIFTKK</sequence>
<feature type="transmembrane region" description="Helical" evidence="2">
    <location>
        <begin position="186"/>
        <end position="210"/>
    </location>
</feature>
<dbReference type="EMBL" id="CH476616">
    <property type="protein sequence ID" value="EEP79433.1"/>
    <property type="molecule type" value="Genomic_DNA"/>
</dbReference>
<evidence type="ECO:0000313" key="4">
    <source>
        <dbReference type="Proteomes" id="UP000002058"/>
    </source>
</evidence>
<organism evidence="3 4">
    <name type="scientific">Uncinocarpus reesii (strain UAMH 1704)</name>
    <dbReference type="NCBI Taxonomy" id="336963"/>
    <lineage>
        <taxon>Eukaryota</taxon>
        <taxon>Fungi</taxon>
        <taxon>Dikarya</taxon>
        <taxon>Ascomycota</taxon>
        <taxon>Pezizomycotina</taxon>
        <taxon>Eurotiomycetes</taxon>
        <taxon>Eurotiomycetidae</taxon>
        <taxon>Onygenales</taxon>
        <taxon>Onygenaceae</taxon>
        <taxon>Uncinocarpus</taxon>
    </lineage>
</organism>
<gene>
    <name evidence="3" type="ORF">UREG_04279</name>
</gene>
<dbReference type="KEGG" id="ure:UREG_04279"/>
<dbReference type="Proteomes" id="UP000002058">
    <property type="component" value="Unassembled WGS sequence"/>
</dbReference>
<feature type="region of interest" description="Disordered" evidence="1">
    <location>
        <begin position="424"/>
        <end position="530"/>
    </location>
</feature>
<dbReference type="VEuPathDB" id="FungiDB:UREG_04279"/>
<feature type="compositionally biased region" description="Basic and acidic residues" evidence="1">
    <location>
        <begin position="162"/>
        <end position="180"/>
    </location>
</feature>
<name>C4JN71_UNCRE</name>
<evidence type="ECO:0000313" key="3">
    <source>
        <dbReference type="EMBL" id="EEP79433.1"/>
    </source>
</evidence>
<keyword evidence="2" id="KW-0812">Transmembrane</keyword>
<feature type="compositionally biased region" description="Basic and acidic residues" evidence="1">
    <location>
        <begin position="482"/>
        <end position="530"/>
    </location>
</feature>
<dbReference type="eggNOG" id="ENOG502T5Z2">
    <property type="taxonomic scope" value="Eukaryota"/>
</dbReference>
<dbReference type="OrthoDB" id="5406601at2759"/>
<dbReference type="HOGENOM" id="CLU_514079_0_0_1"/>